<feature type="non-terminal residue" evidence="1">
    <location>
        <position position="1"/>
    </location>
</feature>
<evidence type="ECO:0000313" key="2">
    <source>
        <dbReference type="Proteomes" id="UP001634394"/>
    </source>
</evidence>
<gene>
    <name evidence="1" type="ORF">ACJMK2_002893</name>
</gene>
<organism evidence="1 2">
    <name type="scientific">Sinanodonta woodiana</name>
    <name type="common">Chinese pond mussel</name>
    <name type="synonym">Anodonta woodiana</name>
    <dbReference type="NCBI Taxonomy" id="1069815"/>
    <lineage>
        <taxon>Eukaryota</taxon>
        <taxon>Metazoa</taxon>
        <taxon>Spiralia</taxon>
        <taxon>Lophotrochozoa</taxon>
        <taxon>Mollusca</taxon>
        <taxon>Bivalvia</taxon>
        <taxon>Autobranchia</taxon>
        <taxon>Heteroconchia</taxon>
        <taxon>Palaeoheterodonta</taxon>
        <taxon>Unionida</taxon>
        <taxon>Unionoidea</taxon>
        <taxon>Unionidae</taxon>
        <taxon>Unioninae</taxon>
        <taxon>Sinanodonta</taxon>
    </lineage>
</organism>
<name>A0ABD3XYF7_SINWO</name>
<proteinExistence type="predicted"/>
<comment type="caution">
    <text evidence="1">The sequence shown here is derived from an EMBL/GenBank/DDBJ whole genome shotgun (WGS) entry which is preliminary data.</text>
</comment>
<dbReference type="AlphaFoldDB" id="A0ABD3XYF7"/>
<evidence type="ECO:0000313" key="1">
    <source>
        <dbReference type="EMBL" id="KAL3890611.1"/>
    </source>
</evidence>
<keyword evidence="2" id="KW-1185">Reference proteome</keyword>
<dbReference type="Proteomes" id="UP001634394">
    <property type="component" value="Unassembled WGS sequence"/>
</dbReference>
<dbReference type="EMBL" id="JBJQND010000001">
    <property type="protein sequence ID" value="KAL3890611.1"/>
    <property type="molecule type" value="Genomic_DNA"/>
</dbReference>
<feature type="non-terminal residue" evidence="1">
    <location>
        <position position="70"/>
    </location>
</feature>
<reference evidence="1 2" key="1">
    <citation type="submission" date="2024-11" db="EMBL/GenBank/DDBJ databases">
        <title>Chromosome-level genome assembly of the freshwater bivalve Anodonta woodiana.</title>
        <authorList>
            <person name="Chen X."/>
        </authorList>
    </citation>
    <scope>NUCLEOTIDE SEQUENCE [LARGE SCALE GENOMIC DNA]</scope>
    <source>
        <strain evidence="1">MN2024</strain>
        <tissue evidence="1">Gills</tissue>
    </source>
</reference>
<accession>A0ABD3XYF7</accession>
<sequence>TKFVNHQDGTETLLSSLSSITDGLELVCINLPKVTENSSISFEAIRGDSSVTDSNHTGIRNVEIKYGYCP</sequence>
<protein>
    <submittedName>
        <fullName evidence="1">Uncharacterized protein</fullName>
    </submittedName>
</protein>